<dbReference type="PANTHER" id="PTHR36513">
    <property type="entry name" value="ABC TRANSMEMBRANE TYPE-1 DOMAIN-CONTAINING PROTEIN"/>
    <property type="match status" value="1"/>
</dbReference>
<reference evidence="2" key="2">
    <citation type="submission" date="2020-09" db="EMBL/GenBank/DDBJ databases">
        <authorList>
            <person name="Sun Q."/>
            <person name="Kim S."/>
        </authorList>
    </citation>
    <scope>NUCLEOTIDE SEQUENCE</scope>
    <source>
        <strain evidence="2">KCTC 42249</strain>
    </source>
</reference>
<dbReference type="PIRSF" id="PIRSF033909">
    <property type="entry name" value="UCP033909"/>
    <property type="match status" value="1"/>
</dbReference>
<reference evidence="2" key="1">
    <citation type="journal article" date="2014" name="Int. J. Syst. Evol. Microbiol.">
        <title>Complete genome sequence of Corynebacterium casei LMG S-19264T (=DSM 44701T), isolated from a smear-ripened cheese.</title>
        <authorList>
            <consortium name="US DOE Joint Genome Institute (JGI-PGF)"/>
            <person name="Walter F."/>
            <person name="Albersmeier A."/>
            <person name="Kalinowski J."/>
            <person name="Ruckert C."/>
        </authorList>
    </citation>
    <scope>NUCLEOTIDE SEQUENCE</scope>
    <source>
        <strain evidence="2">KCTC 42249</strain>
    </source>
</reference>
<feature type="chain" id="PRO_5035197188" description="Alpha/beta fold hydrolase" evidence="1">
    <location>
        <begin position="27"/>
        <end position="392"/>
    </location>
</feature>
<dbReference type="EMBL" id="BMZQ01000001">
    <property type="protein sequence ID" value="GHD07927.1"/>
    <property type="molecule type" value="Genomic_DNA"/>
</dbReference>
<evidence type="ECO:0008006" key="4">
    <source>
        <dbReference type="Google" id="ProtNLM"/>
    </source>
</evidence>
<keyword evidence="3" id="KW-1185">Reference proteome</keyword>
<proteinExistence type="predicted"/>
<dbReference type="AlphaFoldDB" id="A0A8J3DLK2"/>
<dbReference type="PANTHER" id="PTHR36513:SF1">
    <property type="entry name" value="TRANSMEMBRANE PROTEIN"/>
    <property type="match status" value="1"/>
</dbReference>
<evidence type="ECO:0000256" key="1">
    <source>
        <dbReference type="SAM" id="SignalP"/>
    </source>
</evidence>
<dbReference type="Proteomes" id="UP000630142">
    <property type="component" value="Unassembled WGS sequence"/>
</dbReference>
<gene>
    <name evidence="2" type="ORF">GCM10016234_06900</name>
</gene>
<protein>
    <recommendedName>
        <fullName evidence="4">Alpha/beta fold hydrolase</fullName>
    </recommendedName>
</protein>
<dbReference type="InterPro" id="IPR014586">
    <property type="entry name" value="UCP033909"/>
</dbReference>
<dbReference type="Gene3D" id="3.40.50.1820">
    <property type="entry name" value="alpha/beta hydrolase"/>
    <property type="match status" value="1"/>
</dbReference>
<evidence type="ECO:0000313" key="3">
    <source>
        <dbReference type="Proteomes" id="UP000630142"/>
    </source>
</evidence>
<name>A0A8J3DLK2_9HYPH</name>
<evidence type="ECO:0000313" key="2">
    <source>
        <dbReference type="EMBL" id="GHD07927.1"/>
    </source>
</evidence>
<accession>A0A8J3DLK2</accession>
<dbReference type="InterPro" id="IPR010297">
    <property type="entry name" value="DUF900_hydrolase"/>
</dbReference>
<sequence>MTMPTTASLTRLCIVTLLSLTLGACAGRSAFPLVPVADAASNPKVEADHDIFIATTRAKSDDPAYVYSGSRAEDGVSFARIDVTVPAVHQVGMIERSRNNKPDPARFFTPTQIALYKEDEPFRRDLDADIKKKGGRALVFIHGYNTSFDEAVYRTTQIVHDAKYPGTPVLFTWASAGRTLDYVYDSNSATVARDSLEQTLRVLADSGASRIDIIAHSMGTWLTMEALRQLAITNDGTLNGKLGDVILASPDIDIDVFRSQMRRYGTPKKPFLLLLSRDDNALRISGLIAGNRPRVGGYDDDAALAKLGVTVADLTEVHSADRLNHAKFADNPLLIQMLGEQLRSDGSMRGDNAGNPAGRVETFGSALGQTVASAASIVVTTPFEVFNVVLGQ</sequence>
<dbReference type="SUPFAM" id="SSF53474">
    <property type="entry name" value="alpha/beta-Hydrolases"/>
    <property type="match status" value="1"/>
</dbReference>
<feature type="signal peptide" evidence="1">
    <location>
        <begin position="1"/>
        <end position="26"/>
    </location>
</feature>
<organism evidence="2 3">
    <name type="scientific">Tianweitania populi</name>
    <dbReference type="NCBI Taxonomy" id="1607949"/>
    <lineage>
        <taxon>Bacteria</taxon>
        <taxon>Pseudomonadati</taxon>
        <taxon>Pseudomonadota</taxon>
        <taxon>Alphaproteobacteria</taxon>
        <taxon>Hyphomicrobiales</taxon>
        <taxon>Phyllobacteriaceae</taxon>
        <taxon>Tianweitania</taxon>
    </lineage>
</organism>
<keyword evidence="1" id="KW-0732">Signal</keyword>
<dbReference type="InterPro" id="IPR029058">
    <property type="entry name" value="AB_hydrolase_fold"/>
</dbReference>
<dbReference type="RefSeq" id="WP_244641308.1">
    <property type="nucleotide sequence ID" value="NZ_BMZQ01000001.1"/>
</dbReference>
<dbReference type="Pfam" id="PF05990">
    <property type="entry name" value="DUF900"/>
    <property type="match status" value="1"/>
</dbReference>
<comment type="caution">
    <text evidence="2">The sequence shown here is derived from an EMBL/GenBank/DDBJ whole genome shotgun (WGS) entry which is preliminary data.</text>
</comment>